<dbReference type="InterPro" id="IPR051678">
    <property type="entry name" value="AGP_Transferase"/>
</dbReference>
<organism evidence="2 3">
    <name type="scientific">Paracoccus amoyensis</name>
    <dbReference type="NCBI Taxonomy" id="2760093"/>
    <lineage>
        <taxon>Bacteria</taxon>
        <taxon>Pseudomonadati</taxon>
        <taxon>Pseudomonadota</taxon>
        <taxon>Alphaproteobacteria</taxon>
        <taxon>Rhodobacterales</taxon>
        <taxon>Paracoccaceae</taxon>
        <taxon>Paracoccus</taxon>
    </lineage>
</organism>
<dbReference type="Pfam" id="PF01636">
    <property type="entry name" value="APH"/>
    <property type="match status" value="1"/>
</dbReference>
<evidence type="ECO:0000313" key="3">
    <source>
        <dbReference type="Proteomes" id="UP000608594"/>
    </source>
</evidence>
<proteinExistence type="predicted"/>
<dbReference type="Gene3D" id="3.30.200.20">
    <property type="entry name" value="Phosphorylase Kinase, domain 1"/>
    <property type="match status" value="1"/>
</dbReference>
<dbReference type="InterPro" id="IPR011009">
    <property type="entry name" value="Kinase-like_dom_sf"/>
</dbReference>
<comment type="caution">
    <text evidence="2">The sequence shown here is derived from an EMBL/GenBank/DDBJ whole genome shotgun (WGS) entry which is preliminary data.</text>
</comment>
<evidence type="ECO:0000313" key="2">
    <source>
        <dbReference type="EMBL" id="MBC9247914.1"/>
    </source>
</evidence>
<keyword evidence="3" id="KW-1185">Reference proteome</keyword>
<dbReference type="PANTHER" id="PTHR21310:SF15">
    <property type="entry name" value="AMINOGLYCOSIDE PHOSPHOTRANSFERASE DOMAIN-CONTAINING PROTEIN"/>
    <property type="match status" value="1"/>
</dbReference>
<dbReference type="EMBL" id="JACOQL010000004">
    <property type="protein sequence ID" value="MBC9247914.1"/>
    <property type="molecule type" value="Genomic_DNA"/>
</dbReference>
<dbReference type="RefSeq" id="WP_187794397.1">
    <property type="nucleotide sequence ID" value="NZ_JACOQL010000004.1"/>
</dbReference>
<evidence type="ECO:0000259" key="1">
    <source>
        <dbReference type="Pfam" id="PF01636"/>
    </source>
</evidence>
<name>A0A926JDP8_9RHOB</name>
<dbReference type="Proteomes" id="UP000608594">
    <property type="component" value="Unassembled WGS sequence"/>
</dbReference>
<dbReference type="Gene3D" id="3.90.1200.10">
    <property type="match status" value="1"/>
</dbReference>
<dbReference type="SUPFAM" id="SSF56112">
    <property type="entry name" value="Protein kinase-like (PK-like)"/>
    <property type="match status" value="1"/>
</dbReference>
<sequence>MTDPQSCKLPADFDLAAAIAAISQEFPAFTPTYVMANGFDNVAIISPTHVFRFPRHETARSRLINEAGLLSLIRSYVDMTVPDLKLHDGLLLFSSHRLIPGRTLGATEYSALDDRRRDELACTLAGLYVQLHSVPLDIAMSFGATMVAELPNADDLLAQTLPLLPKAWHDWAKRVVAAWQSLPLEDDTVFSWFDGHGWNMAFDRKQGRLNGVFDFADAGIGPPHWDLQHTNLIHPDLTRRMIAYYQELSGNKVNSDRIDILTSVHRLSDYASSYNHPDFAELTRNLLKEWMMRSRGR</sequence>
<accession>A0A926JDP8</accession>
<gene>
    <name evidence="2" type="ORF">H4P12_14630</name>
</gene>
<feature type="domain" description="Aminoglycoside phosphotransferase" evidence="1">
    <location>
        <begin position="41"/>
        <end position="228"/>
    </location>
</feature>
<dbReference type="AlphaFoldDB" id="A0A926JDP8"/>
<dbReference type="PANTHER" id="PTHR21310">
    <property type="entry name" value="AMINOGLYCOSIDE PHOSPHOTRANSFERASE-RELATED-RELATED"/>
    <property type="match status" value="1"/>
</dbReference>
<reference evidence="2" key="1">
    <citation type="submission" date="2020-08" db="EMBL/GenBank/DDBJ databases">
        <title>Paracoccus amoyensis sp. nov., isolated from the surface seawater at coast of Xiamen, Fujian.</title>
        <authorList>
            <person name="Lyu L."/>
        </authorList>
    </citation>
    <scope>NUCLEOTIDE SEQUENCE</scope>
    <source>
        <strain evidence="2">11-3</strain>
    </source>
</reference>
<protein>
    <submittedName>
        <fullName evidence="2">Phosphotransferase</fullName>
    </submittedName>
</protein>
<dbReference type="InterPro" id="IPR002575">
    <property type="entry name" value="Aminoglycoside_PTrfase"/>
</dbReference>